<evidence type="ECO:0000313" key="2">
    <source>
        <dbReference type="EMBL" id="NIA68716.1"/>
    </source>
</evidence>
<dbReference type="CDD" id="cd00090">
    <property type="entry name" value="HTH_ARSR"/>
    <property type="match status" value="1"/>
</dbReference>
<dbReference type="SMART" id="SM00418">
    <property type="entry name" value="HTH_ARSR"/>
    <property type="match status" value="1"/>
</dbReference>
<gene>
    <name evidence="2" type="ORF">HBA54_08945</name>
</gene>
<dbReference type="InterPro" id="IPR001845">
    <property type="entry name" value="HTH_ArsR_DNA-bd_dom"/>
</dbReference>
<evidence type="ECO:0000259" key="1">
    <source>
        <dbReference type="PROSITE" id="PS50987"/>
    </source>
</evidence>
<protein>
    <submittedName>
        <fullName evidence="2">Helix-turn-helix transcriptional regulator</fullName>
    </submittedName>
</protein>
<dbReference type="InterPro" id="IPR036390">
    <property type="entry name" value="WH_DNA-bd_sf"/>
</dbReference>
<dbReference type="GO" id="GO:0003700">
    <property type="term" value="F:DNA-binding transcription factor activity"/>
    <property type="evidence" value="ECO:0007669"/>
    <property type="project" value="InterPro"/>
</dbReference>
<dbReference type="AlphaFoldDB" id="A0A967C246"/>
<keyword evidence="3" id="KW-1185">Reference proteome</keyword>
<organism evidence="2 3">
    <name type="scientific">Pelagibius litoralis</name>
    <dbReference type="NCBI Taxonomy" id="374515"/>
    <lineage>
        <taxon>Bacteria</taxon>
        <taxon>Pseudomonadati</taxon>
        <taxon>Pseudomonadota</taxon>
        <taxon>Alphaproteobacteria</taxon>
        <taxon>Rhodospirillales</taxon>
        <taxon>Rhodovibrionaceae</taxon>
        <taxon>Pelagibius</taxon>
    </lineage>
</organism>
<sequence length="112" mass="12455">MDNYIPALDVVFHALADPTRRAVIHRLGSGEATVSELAIPHNMALPSFMKHLQVLESGGLIKSHKTGRVRTCQIVPLKLAVAETWISKERAVWEGRAERLANYVENIASEKK</sequence>
<dbReference type="PROSITE" id="PS50987">
    <property type="entry name" value="HTH_ARSR_2"/>
    <property type="match status" value="1"/>
</dbReference>
<dbReference type="InterPro" id="IPR011991">
    <property type="entry name" value="ArsR-like_HTH"/>
</dbReference>
<dbReference type="Pfam" id="PF12840">
    <property type="entry name" value="HTH_20"/>
    <property type="match status" value="1"/>
</dbReference>
<dbReference type="NCBIfam" id="NF033788">
    <property type="entry name" value="HTH_metalloreg"/>
    <property type="match status" value="1"/>
</dbReference>
<name>A0A967C246_9PROT</name>
<dbReference type="PRINTS" id="PR00778">
    <property type="entry name" value="HTHARSR"/>
</dbReference>
<dbReference type="RefSeq" id="WP_167223571.1">
    <property type="nucleotide sequence ID" value="NZ_JAAQPH010000005.1"/>
</dbReference>
<evidence type="ECO:0000313" key="3">
    <source>
        <dbReference type="Proteomes" id="UP000761264"/>
    </source>
</evidence>
<dbReference type="EMBL" id="JAAQPH010000005">
    <property type="protein sequence ID" value="NIA68716.1"/>
    <property type="molecule type" value="Genomic_DNA"/>
</dbReference>
<dbReference type="InterPro" id="IPR036388">
    <property type="entry name" value="WH-like_DNA-bd_sf"/>
</dbReference>
<dbReference type="SUPFAM" id="SSF46785">
    <property type="entry name" value="Winged helix' DNA-binding domain"/>
    <property type="match status" value="1"/>
</dbReference>
<accession>A0A967C246</accession>
<dbReference type="PANTHER" id="PTHR38600:SF2">
    <property type="entry name" value="SLL0088 PROTEIN"/>
    <property type="match status" value="1"/>
</dbReference>
<feature type="domain" description="HTH arsR-type" evidence="1">
    <location>
        <begin position="1"/>
        <end position="96"/>
    </location>
</feature>
<proteinExistence type="predicted"/>
<reference evidence="2" key="1">
    <citation type="submission" date="2020-03" db="EMBL/GenBank/DDBJ databases">
        <title>Genome of Pelagibius litoralis DSM 21314T.</title>
        <authorList>
            <person name="Wang G."/>
        </authorList>
    </citation>
    <scope>NUCLEOTIDE SEQUENCE</scope>
    <source>
        <strain evidence="2">DSM 21314</strain>
    </source>
</reference>
<comment type="caution">
    <text evidence="2">The sequence shown here is derived from an EMBL/GenBank/DDBJ whole genome shotgun (WGS) entry which is preliminary data.</text>
</comment>
<dbReference type="Gene3D" id="1.10.10.10">
    <property type="entry name" value="Winged helix-like DNA-binding domain superfamily/Winged helix DNA-binding domain"/>
    <property type="match status" value="1"/>
</dbReference>
<dbReference type="Proteomes" id="UP000761264">
    <property type="component" value="Unassembled WGS sequence"/>
</dbReference>
<dbReference type="PANTHER" id="PTHR38600">
    <property type="entry name" value="TRANSCRIPTIONAL REGULATORY PROTEIN"/>
    <property type="match status" value="1"/>
</dbReference>